<evidence type="ECO:0000259" key="15">
    <source>
        <dbReference type="Pfam" id="PF13018"/>
    </source>
</evidence>
<feature type="domain" description="Trimeric autotransporter adhesin YadA-like stalk" evidence="14">
    <location>
        <begin position="2018"/>
        <end position="2054"/>
    </location>
</feature>
<dbReference type="Gene3D" id="6.10.250.2040">
    <property type="match status" value="5"/>
</dbReference>
<dbReference type="Gene3D" id="3.30.1300.30">
    <property type="entry name" value="GSPII I/J protein-like"/>
    <property type="match status" value="1"/>
</dbReference>
<keyword evidence="5" id="KW-1134">Transmembrane beta strand</keyword>
<dbReference type="Proteomes" id="UP000237381">
    <property type="component" value="Unassembled WGS sequence"/>
</dbReference>
<evidence type="ECO:0000259" key="14">
    <source>
        <dbReference type="Pfam" id="PF05662"/>
    </source>
</evidence>
<evidence type="ECO:0000256" key="3">
    <source>
        <dbReference type="ARBA" id="ARBA00005848"/>
    </source>
</evidence>
<name>A0A2S4MN11_9BURK</name>
<comment type="subcellular location">
    <subcellularLocation>
        <location evidence="2">Cell outer membrane</location>
    </subcellularLocation>
    <subcellularLocation>
        <location evidence="1">Cell surface</location>
    </subcellularLocation>
</comment>
<dbReference type="SUPFAM" id="SSF101967">
    <property type="entry name" value="Adhesin YadA, collagen-binding domain"/>
    <property type="match status" value="7"/>
</dbReference>
<dbReference type="Gene3D" id="1.20.5.170">
    <property type="match status" value="14"/>
</dbReference>
<evidence type="ECO:0000256" key="5">
    <source>
        <dbReference type="ARBA" id="ARBA00022452"/>
    </source>
</evidence>
<feature type="domain" description="ESPR" evidence="15">
    <location>
        <begin position="1"/>
        <end position="49"/>
    </location>
</feature>
<dbReference type="InterPro" id="IPR005594">
    <property type="entry name" value="YadA_C"/>
</dbReference>
<keyword evidence="4" id="KW-0813">Transport</keyword>
<dbReference type="Pfam" id="PF03895">
    <property type="entry name" value="YadA_anchor"/>
    <property type="match status" value="1"/>
</dbReference>
<dbReference type="EMBL" id="PQGA01000001">
    <property type="protein sequence ID" value="POR56133.1"/>
    <property type="molecule type" value="Genomic_DNA"/>
</dbReference>
<feature type="domain" description="Trimeric autotransporter adhesin YadA-like stalk" evidence="14">
    <location>
        <begin position="523"/>
        <end position="540"/>
    </location>
</feature>
<feature type="domain" description="Trimeric autotransporter adhesin YadA-like stalk" evidence="14">
    <location>
        <begin position="1001"/>
        <end position="1043"/>
    </location>
</feature>
<dbReference type="Pfam" id="PF05658">
    <property type="entry name" value="YadA_head"/>
    <property type="match status" value="7"/>
</dbReference>
<protein>
    <submittedName>
        <fullName evidence="16">Autotransporter adhesin</fullName>
    </submittedName>
</protein>
<evidence type="ECO:0000256" key="6">
    <source>
        <dbReference type="ARBA" id="ARBA00022692"/>
    </source>
</evidence>
<dbReference type="InterPro" id="IPR024973">
    <property type="entry name" value="ESPR"/>
</dbReference>
<evidence type="ECO:0000256" key="7">
    <source>
        <dbReference type="ARBA" id="ARBA00022729"/>
    </source>
</evidence>
<feature type="domain" description="Trimeric autotransporter adhesin YadA-like stalk" evidence="14">
    <location>
        <begin position="1063"/>
        <end position="1103"/>
    </location>
</feature>
<dbReference type="Gene3D" id="2.60.40.4050">
    <property type="match status" value="3"/>
</dbReference>
<dbReference type="GO" id="GO:0009986">
    <property type="term" value="C:cell surface"/>
    <property type="evidence" value="ECO:0007669"/>
    <property type="project" value="UniProtKB-SubCell"/>
</dbReference>
<sequence>MNKTYRSVWNESTGTWVAAQENARGRGKKTAKTLVTSGALLATGMGLLAFAPSAMAGVYACNSSGGNGYGTGLWPQSTAGTYSGSIGNCQSGNASGVILDEAVNSWPVAGQAAIYVGSSVSNATGVVTLLGPSGINLTGATLTSGLATFTAGANLSGTKITSLANGTVSAASTDAVNGSQLYDVTNKGTKYFHTNSTLADSSATGANSTAVGPQAIAAGANSIGMGPSAAAGGDYSAAIGNAASTSGLGDTALGASSKAAGGGAFATAVGSWAQAGAAGATAIGGYANASAAGATAVGDHAQATTPNSVALGNNAVTGTAVKVPDYVIRGVDYTFEGSQPTGVVSVGAPGAERQITNVAAGQVSAQSTDAVNGSQLFATTQALENLTGFTTNAVSYDDSSKKTLTLAGDGGTTLTNLAPGAVSSTSTDAVNGSQLYQATTTINNTLTTAGWGAQAASADPGHHEMGGFIIDANGNVSNPAVLYVPNTTGTANPQIVLDPGQGNSAYFVNGDRAQGYLPKGTVISNVADGVQDTDAANVGQVADMIASQLPGNQPVQAPRPLMAARLLGASQGSGVDLSTANGLPYKTAAYYSQVRGTGNASGSTSPTDVARANGAGSIAIGSNTEADAGGSTAVGIQSLATANDSVALGSGSVANVANTISVGSDGTATRAVVNPDGSTSYVSSQANTRRVVNMAAGQNDTDAVNVAQLKGVTNALGGGATVNADGSITAPSYAVAGGTFSDVGKALAAMDITTGALSNSAVKYDTSMHDKVTLGGTGATTQVKLTNVAAADISNASSTDAVNGGQLFATNQNVSSLAGAVTTIQGDVTNLYGKVADSVLYDSSAHNKVTLGGAQATAPVVLTNVAAGALNASSADAVNGAQLYALGATTDSSGNVTNAFVTYDDTSKAKVTLGGAGATTPTLLTNVASGDISNASSTDAVNGGQLFATNQNVSSLAGAVTTIQGDVTNLYGKVADSVLYDSSAHNKVTLGGAQATAPVVLTNVAAGALNASSADAVNGAQLYALGATTDSSGNVTNAFVTYDDTSKAKVTLGGAGATTPTLLTNVASGNISNASSTDAVNGGQLFATNQNVSSLAGAVTTIQGDVTNLYGKVADSVLYDSSTHNSVTLGGLDSTVPVALHNVASGLTANDAVNVSQLTSAGFQVDPSTGSVLNKAVTYDEGSIASGSPTVTLDPGTGNSIYYRNSNRDDGLLPKGTVISNVASGIQDTDAANVGQVWDILNGQDNTQATVNVMAPQGLLRSPSGALLGASAGSGVDLSTANGAPYKTAAYYSQVRGTGNAVGSTSPTDVARANGAGSIAIGSNTEADGGGSTAVGVQSLSTANDAVALGSGSVANLANTVSVGSDGTATRTVINPDNSATIVQSQANTRRIVNMAAGQADNDAVNVSQLKGVTAALGGNASVNADGSIAAPVYDVAGGNYSDVGSALTALNEKQGGSPDAVVYDTSAHDKLTLGGTQAKAPVTLTNVAAGDISNASSTDAVNGGQLFATNQNVSSLAGAVTTIQGDVTNLYGKVADSVLYDSSAHDSVTFGNAGTPVALHNIAPGAVSGSSNDAVNGSQLYGLASSTAKALGGSTGVNADGTIGVPTYDLSGHTYNDVGSALVAVMDVAKGGGADAVAYDTPVHDKVTLGGTQATAPVALTNVANGAVSASSVDAVNGAQLYALGATTNPSGNITNAFVAYDDTSKATVTLGAAGATTQTLLTNVAAGNISNASSTDAVNGGQLFATNQNVSDLAGAVTNFAGDVTNLYGKVADAVLYDSSAHDSVTFGNVGTPVALHNVASGAVNGSSNDAVNGSQLYGLASSMASALGGKSSVNTNGTITAPTYVVQGNPYNDVGSALAAVVAYAGSGSVDAVMYDSTTHTKITLGGSVATSAVQLTNLANATQASDAVNLAQLEAMGANVDGSGNVTNAFVAYDDSSKASVTFGGVGTTNGVVLHNVAAGAQDLDAVNVAQLKAAGLNVDTSGNVLNAFVAYDDTSKSSITLGGVGTSSLVALHNVANGSAANDAVNVAQLQAMGAVIDPSGNVTNAFVTYDDSTKSSITFGGVGASTPVKLHNVAAGAISSTSTDAVNGAQAYNMAASTASALGGGSTVQADGSISTPTYNIGGTSFNNVGGALTNLDGRVSTIETTVTNIAGSVANAVQYDSSAHDKVTLGGTDSSSQVKLTNLQDADLTATSTDAVTGEQLYATNQNVTNLTQSVQNITNNGSQYLSTNTTSGAASATGAGTIAVGGGAAASGTNSTAIGEKAAATGNNSVALGANSVANEDNTVSVGSQGNERRITNVANGVNPTDAANVGQLQSGLNSLQTGMNSVARNAYSGVAAATALTMIPDVDANKTIAVGVGTANFQGYQATALGVSARVTQNLKVKMGAGYSTSGGATWGGGMSYQW</sequence>
<dbReference type="InterPro" id="IPR008635">
    <property type="entry name" value="Coiled_stalk_dom"/>
</dbReference>
<dbReference type="OrthoDB" id="1632057at2"/>
<evidence type="ECO:0000256" key="2">
    <source>
        <dbReference type="ARBA" id="ARBA00004442"/>
    </source>
</evidence>
<feature type="domain" description="Trimeric autotransporter adhesin YadA-like head" evidence="13">
    <location>
        <begin position="203"/>
        <end position="223"/>
    </location>
</feature>
<feature type="domain" description="Trimeric autotransporter adhesin YadA-like head" evidence="13">
    <location>
        <begin position="1313"/>
        <end position="1337"/>
    </location>
</feature>
<keyword evidence="7" id="KW-0732">Signal</keyword>
<evidence type="ECO:0000256" key="9">
    <source>
        <dbReference type="ARBA" id="ARBA00023136"/>
    </source>
</evidence>
<feature type="domain" description="Trimeric autotransporter adhesin YadA-like head" evidence="13">
    <location>
        <begin position="289"/>
        <end position="315"/>
    </location>
</feature>
<feature type="domain" description="Trimeric autotransporter adhesin YadA-like stalk" evidence="14">
    <location>
        <begin position="2186"/>
        <end position="2229"/>
    </location>
</feature>
<dbReference type="InterPro" id="IPR008640">
    <property type="entry name" value="Adhesin_Head_dom"/>
</dbReference>
<comment type="caution">
    <text evidence="16">The sequence shown here is derived from an EMBL/GenBank/DDBJ whole genome shotgun (WGS) entry which is preliminary data.</text>
</comment>
<feature type="domain" description="Trimeric autotransporter adhesin YadA-like stalk" evidence="14">
    <location>
        <begin position="1723"/>
        <end position="1765"/>
    </location>
</feature>
<feature type="domain" description="Trimeric autotransporter adhesin YadA-like stalk" evidence="14">
    <location>
        <begin position="1141"/>
        <end position="1176"/>
    </location>
</feature>
<evidence type="ECO:0000256" key="4">
    <source>
        <dbReference type="ARBA" id="ARBA00022448"/>
    </source>
</evidence>
<keyword evidence="11" id="KW-1133">Transmembrane helix</keyword>
<dbReference type="GO" id="GO:0015031">
    <property type="term" value="P:protein transport"/>
    <property type="evidence" value="ECO:0007669"/>
    <property type="project" value="UniProtKB-KW"/>
</dbReference>
<dbReference type="SUPFAM" id="SSF54523">
    <property type="entry name" value="Pili subunits"/>
    <property type="match status" value="1"/>
</dbReference>
<keyword evidence="10" id="KW-0998">Cell outer membrane</keyword>
<feature type="domain" description="Trimeric autotransporter adhesin YadA-like stalk" evidence="14">
    <location>
        <begin position="1391"/>
        <end position="1430"/>
    </location>
</feature>
<feature type="domain" description="Trimeric autotransporter adhesin YadA-like stalk" evidence="14">
    <location>
        <begin position="1959"/>
        <end position="1997"/>
    </location>
</feature>
<feature type="domain" description="Trimeric autotransporter adhesin YadA-like stalk" evidence="14">
    <location>
        <begin position="2075"/>
        <end position="2117"/>
    </location>
</feature>
<evidence type="ECO:0000259" key="13">
    <source>
        <dbReference type="Pfam" id="PF05658"/>
    </source>
</evidence>
<feature type="domain" description="Trimeric autotransporter adhesin YadA-like stalk" evidence="14">
    <location>
        <begin position="924"/>
        <end position="964"/>
    </location>
</feature>
<keyword evidence="8" id="KW-0653">Protein transport</keyword>
<evidence type="ECO:0000256" key="1">
    <source>
        <dbReference type="ARBA" id="ARBA00004241"/>
    </source>
</evidence>
<evidence type="ECO:0000256" key="11">
    <source>
        <dbReference type="SAM" id="Phobius"/>
    </source>
</evidence>
<comment type="similarity">
    <text evidence="3">Belongs to the autotransporter-2 (AT-2) (TC 1.B.40) family.</text>
</comment>
<feature type="domain" description="Trimeric autotransporter adhesin YadA-like stalk" evidence="14">
    <location>
        <begin position="2302"/>
        <end position="2340"/>
    </location>
</feature>
<evidence type="ECO:0000256" key="10">
    <source>
        <dbReference type="ARBA" id="ARBA00023237"/>
    </source>
</evidence>
<feature type="domain" description="Trimeric autotransporter adhesin YadA-like stalk" evidence="14">
    <location>
        <begin position="1662"/>
        <end position="1703"/>
    </location>
</feature>
<dbReference type="Pfam" id="PF13018">
    <property type="entry name" value="ESPR"/>
    <property type="match status" value="1"/>
</dbReference>
<feature type="domain" description="Trimeric autotransporter adhesin YadA-like stalk" evidence="14">
    <location>
        <begin position="1799"/>
        <end position="1841"/>
    </location>
</feature>
<accession>A0A2S4MN11</accession>
<feature type="domain" description="Trimeric autotransporter adhesin YadA-like stalk" evidence="14">
    <location>
        <begin position="1485"/>
        <end position="1525"/>
    </location>
</feature>
<organism evidence="16 17">
    <name type="scientific">Paraburkholderia eburnea</name>
    <dbReference type="NCBI Taxonomy" id="1189126"/>
    <lineage>
        <taxon>Bacteria</taxon>
        <taxon>Pseudomonadati</taxon>
        <taxon>Pseudomonadota</taxon>
        <taxon>Betaproteobacteria</taxon>
        <taxon>Burkholderiales</taxon>
        <taxon>Burkholderiaceae</taxon>
        <taxon>Paraburkholderia</taxon>
    </lineage>
</organism>
<dbReference type="GO" id="GO:0009279">
    <property type="term" value="C:cell outer membrane"/>
    <property type="evidence" value="ECO:0007669"/>
    <property type="project" value="UniProtKB-SubCell"/>
</dbReference>
<feature type="domain" description="Trimeric autotransporter adhesin YadA-like head" evidence="13">
    <location>
        <begin position="612"/>
        <end position="635"/>
    </location>
</feature>
<gene>
    <name evidence="16" type="ORF">B0G62_101530</name>
</gene>
<keyword evidence="9 11" id="KW-0472">Membrane</keyword>
<reference evidence="16 17" key="1">
    <citation type="submission" date="2018-01" db="EMBL/GenBank/DDBJ databases">
        <title>Genomic Encyclopedia of Type Strains, Phase III (KMG-III): the genomes of soil and plant-associated and newly described type strains.</title>
        <authorList>
            <person name="Whitman W."/>
        </authorList>
    </citation>
    <scope>NUCLEOTIDE SEQUENCE [LARGE SCALE GENOMIC DNA]</scope>
    <source>
        <strain evidence="16 17">JCM 18070</strain>
    </source>
</reference>
<dbReference type="Pfam" id="PF05662">
    <property type="entry name" value="YadA_stalk"/>
    <property type="match status" value="24"/>
</dbReference>
<evidence type="ECO:0000313" key="17">
    <source>
        <dbReference type="Proteomes" id="UP000237381"/>
    </source>
</evidence>
<evidence type="ECO:0000259" key="12">
    <source>
        <dbReference type="Pfam" id="PF03895"/>
    </source>
</evidence>
<dbReference type="InterPro" id="IPR011049">
    <property type="entry name" value="Serralysin-like_metalloprot_C"/>
</dbReference>
<feature type="domain" description="Trimeric autotransporter adhesin YadA-like stalk" evidence="14">
    <location>
        <begin position="1219"/>
        <end position="1240"/>
    </location>
</feature>
<dbReference type="Gene3D" id="2.150.10.10">
    <property type="entry name" value="Serralysin-like metalloprotease, C-terminal"/>
    <property type="match status" value="3"/>
</dbReference>
<keyword evidence="6 11" id="KW-0812">Transmembrane</keyword>
<feature type="domain" description="Trimeric autotransporter adhesin YadA-like stalk" evidence="14">
    <location>
        <begin position="862"/>
        <end position="904"/>
    </location>
</feature>
<feature type="domain" description="Trimeric autotransporter adhesin YadA-like C-terminal membrane anchor" evidence="12">
    <location>
        <begin position="2353"/>
        <end position="2412"/>
    </location>
</feature>
<keyword evidence="17" id="KW-1185">Reference proteome</keyword>
<evidence type="ECO:0000256" key="8">
    <source>
        <dbReference type="ARBA" id="ARBA00022927"/>
    </source>
</evidence>
<feature type="domain" description="Trimeric autotransporter adhesin YadA-like stalk" evidence="14">
    <location>
        <begin position="159"/>
        <end position="201"/>
    </location>
</feature>
<feature type="domain" description="Trimeric autotransporter adhesin YadA-like stalk" evidence="14">
    <location>
        <begin position="690"/>
        <end position="728"/>
    </location>
</feature>
<feature type="domain" description="Trimeric autotransporter adhesin YadA-like stalk" evidence="14">
    <location>
        <begin position="414"/>
        <end position="450"/>
    </location>
</feature>
<feature type="domain" description="Trimeric autotransporter adhesin YadA-like head" evidence="13">
    <location>
        <begin position="2244"/>
        <end position="2267"/>
    </location>
</feature>
<feature type="transmembrane region" description="Helical" evidence="11">
    <location>
        <begin position="34"/>
        <end position="59"/>
    </location>
</feature>
<feature type="domain" description="Trimeric autotransporter adhesin YadA-like stalk" evidence="14">
    <location>
        <begin position="784"/>
        <end position="825"/>
    </location>
</feature>
<evidence type="ECO:0000313" key="16">
    <source>
        <dbReference type="EMBL" id="POR56133.1"/>
    </source>
</evidence>
<feature type="domain" description="Trimeric autotransporter adhesin YadA-like head" evidence="13">
    <location>
        <begin position="2272"/>
        <end position="2296"/>
    </location>
</feature>
<proteinExistence type="inferred from homology"/>
<dbReference type="InterPro" id="IPR045584">
    <property type="entry name" value="Pilin-like"/>
</dbReference>
<feature type="domain" description="Trimeric autotransporter adhesin YadA-like stalk" evidence="14">
    <location>
        <begin position="1561"/>
        <end position="1602"/>
    </location>
</feature>
<feature type="domain" description="Trimeric autotransporter adhesin YadA-like stalk" evidence="14">
    <location>
        <begin position="1898"/>
        <end position="1938"/>
    </location>
</feature>
<feature type="domain" description="Trimeric autotransporter adhesin YadA-like head" evidence="13">
    <location>
        <begin position="640"/>
        <end position="664"/>
    </location>
</feature>
<feature type="domain" description="Trimeric autotransporter adhesin YadA-like stalk" evidence="14">
    <location>
        <begin position="354"/>
        <end position="397"/>
    </location>
</feature>